<keyword evidence="2" id="KW-0238">DNA-binding</keyword>
<dbReference type="InterPro" id="IPR009057">
    <property type="entry name" value="Homeodomain-like_sf"/>
</dbReference>
<evidence type="ECO:0000256" key="1">
    <source>
        <dbReference type="ARBA" id="ARBA00023015"/>
    </source>
</evidence>
<dbReference type="AlphaFoldDB" id="A0A5C4WQ84"/>
<dbReference type="InterPro" id="IPR001647">
    <property type="entry name" value="HTH_TetR"/>
</dbReference>
<dbReference type="GO" id="GO:0003700">
    <property type="term" value="F:DNA-binding transcription factor activity"/>
    <property type="evidence" value="ECO:0007669"/>
    <property type="project" value="TreeGrafter"/>
</dbReference>
<organism evidence="4 5">
    <name type="scientific">Nonomuraea phyllanthi</name>
    <dbReference type="NCBI Taxonomy" id="2219224"/>
    <lineage>
        <taxon>Bacteria</taxon>
        <taxon>Bacillati</taxon>
        <taxon>Actinomycetota</taxon>
        <taxon>Actinomycetes</taxon>
        <taxon>Streptosporangiales</taxon>
        <taxon>Streptosporangiaceae</taxon>
        <taxon>Nonomuraea</taxon>
    </lineage>
</organism>
<dbReference type="InterPro" id="IPR050109">
    <property type="entry name" value="HTH-type_TetR-like_transc_reg"/>
</dbReference>
<evidence type="ECO:0000313" key="5">
    <source>
        <dbReference type="Proteomes" id="UP000312512"/>
    </source>
</evidence>
<name>A0A5C4WQ84_9ACTN</name>
<keyword evidence="1" id="KW-0805">Transcription regulation</keyword>
<reference evidence="4 5" key="1">
    <citation type="submission" date="2019-10" db="EMBL/GenBank/DDBJ databases">
        <title>Nonomuraea sp. nov., isolated from Phyllanthus amarus.</title>
        <authorList>
            <person name="Klykleung N."/>
            <person name="Tanasupawat S."/>
        </authorList>
    </citation>
    <scope>NUCLEOTIDE SEQUENCE [LARGE SCALE GENOMIC DNA]</scope>
    <source>
        <strain evidence="4 5">PA1-10</strain>
    </source>
</reference>
<keyword evidence="3" id="KW-0804">Transcription</keyword>
<dbReference type="OrthoDB" id="9811084at2"/>
<dbReference type="Gene3D" id="1.10.357.10">
    <property type="entry name" value="Tetracycline Repressor, domain 2"/>
    <property type="match status" value="1"/>
</dbReference>
<protein>
    <submittedName>
        <fullName evidence="4">TetR family transcriptional regulator</fullName>
    </submittedName>
</protein>
<evidence type="ECO:0000313" key="4">
    <source>
        <dbReference type="EMBL" id="KAB8195813.1"/>
    </source>
</evidence>
<dbReference type="EMBL" id="VDLX02000003">
    <property type="protein sequence ID" value="KAB8195813.1"/>
    <property type="molecule type" value="Genomic_DNA"/>
</dbReference>
<evidence type="ECO:0000256" key="3">
    <source>
        <dbReference type="ARBA" id="ARBA00023163"/>
    </source>
</evidence>
<dbReference type="PANTHER" id="PTHR30055">
    <property type="entry name" value="HTH-TYPE TRANSCRIPTIONAL REGULATOR RUTR"/>
    <property type="match status" value="1"/>
</dbReference>
<dbReference type="PRINTS" id="PR00455">
    <property type="entry name" value="HTHTETR"/>
</dbReference>
<dbReference type="SUPFAM" id="SSF46689">
    <property type="entry name" value="Homeodomain-like"/>
    <property type="match status" value="1"/>
</dbReference>
<accession>A0A5C4WQ84</accession>
<proteinExistence type="predicted"/>
<evidence type="ECO:0000256" key="2">
    <source>
        <dbReference type="ARBA" id="ARBA00023125"/>
    </source>
</evidence>
<keyword evidence="5" id="KW-1185">Reference proteome</keyword>
<dbReference type="Proteomes" id="UP000312512">
    <property type="component" value="Unassembled WGS sequence"/>
</dbReference>
<dbReference type="Pfam" id="PF00440">
    <property type="entry name" value="TetR_N"/>
    <property type="match status" value="1"/>
</dbReference>
<dbReference type="PANTHER" id="PTHR30055:SF234">
    <property type="entry name" value="HTH-TYPE TRANSCRIPTIONAL REGULATOR BETI"/>
    <property type="match status" value="1"/>
</dbReference>
<dbReference type="PROSITE" id="PS50977">
    <property type="entry name" value="HTH_TETR_2"/>
    <property type="match status" value="1"/>
</dbReference>
<dbReference type="GO" id="GO:0000976">
    <property type="term" value="F:transcription cis-regulatory region binding"/>
    <property type="evidence" value="ECO:0007669"/>
    <property type="project" value="TreeGrafter"/>
</dbReference>
<comment type="caution">
    <text evidence="4">The sequence shown here is derived from an EMBL/GenBank/DDBJ whole genome shotgun (WGS) entry which is preliminary data.</text>
</comment>
<sequence length="212" mass="22744">MDVPVSNVTSRRRPGRPSKAEAGDTKAALLDAALRLFAQKGYAGTSIRAIAREVGLSESVLYAHFAGKQAIYDAAMALAGPQAAGVAIEHAPEDPAAFVESFAAQVLAAWDTPQSRQVMSLVSRDGLIHDDVLNAGIEDALERLAEVFGRWLSEGRIRTDLGGPGELAYALLAPIAHARMLWLHGTATEEQRRRARDRIEAHAALFARALTP</sequence>
<gene>
    <name evidence="4" type="ORF">FH608_009925</name>
</gene>